<evidence type="ECO:0000256" key="1">
    <source>
        <dbReference type="SAM" id="Coils"/>
    </source>
</evidence>
<reference evidence="2" key="1">
    <citation type="journal article" date="2014" name="BMC Genomics">
        <title>Characterizing the developmental transcriptome of the oriental fruit fly, Bactrocera dorsalis (Diptera: Tephritidae) through comparative genomic analysis with Drosophila melanogaster utilizing modENCODE datasets.</title>
        <authorList>
            <person name="Geib S.M."/>
            <person name="Calla B."/>
            <person name="Hall B."/>
            <person name="Hou S."/>
            <person name="Manoukis N.C."/>
        </authorList>
    </citation>
    <scope>NUCLEOTIDE SEQUENCE</scope>
    <source>
        <strain evidence="2">Punador</strain>
    </source>
</reference>
<keyword evidence="1" id="KW-0175">Coiled coil</keyword>
<organism evidence="2">
    <name type="scientific">Bactrocera dorsalis</name>
    <name type="common">Oriental fruit fly</name>
    <name type="synonym">Dacus dorsalis</name>
    <dbReference type="NCBI Taxonomy" id="27457"/>
    <lineage>
        <taxon>Eukaryota</taxon>
        <taxon>Metazoa</taxon>
        <taxon>Ecdysozoa</taxon>
        <taxon>Arthropoda</taxon>
        <taxon>Hexapoda</taxon>
        <taxon>Insecta</taxon>
        <taxon>Pterygota</taxon>
        <taxon>Neoptera</taxon>
        <taxon>Endopterygota</taxon>
        <taxon>Diptera</taxon>
        <taxon>Brachycera</taxon>
        <taxon>Muscomorpha</taxon>
        <taxon>Tephritoidea</taxon>
        <taxon>Tephritidae</taxon>
        <taxon>Bactrocera</taxon>
        <taxon>Bactrocera</taxon>
    </lineage>
</organism>
<feature type="coiled-coil region" evidence="1">
    <location>
        <begin position="55"/>
        <end position="99"/>
    </location>
</feature>
<accession>A0A034WDB1</accession>
<dbReference type="AlphaFoldDB" id="A0A034WDB1"/>
<sequence>MEDKKLNTSIEDRSKHIQTSGSKLVVKLNIPTEYCDKDEEIVEKSQQDGDLQVSKESLLEQIKIVQEELEHRKQHTQRIAELSRAVEEWKADFAKALEKIQDTFAFVK</sequence>
<protein>
    <submittedName>
        <fullName evidence="2">Uncharacterized protein</fullName>
    </submittedName>
</protein>
<dbReference type="EMBL" id="GAKP01007204">
    <property type="protein sequence ID" value="JAC51748.1"/>
    <property type="molecule type" value="Transcribed_RNA"/>
</dbReference>
<name>A0A034WDB1_BACDO</name>
<evidence type="ECO:0000313" key="2">
    <source>
        <dbReference type="EMBL" id="JAC51748.1"/>
    </source>
</evidence>
<proteinExistence type="predicted"/>